<dbReference type="Pfam" id="PF19570">
    <property type="entry name" value="DUF6088"/>
    <property type="match status" value="1"/>
</dbReference>
<organism evidence="1 2">
    <name type="scientific">Ralstonia solanacearum</name>
    <name type="common">Pseudomonas solanacearum</name>
    <dbReference type="NCBI Taxonomy" id="305"/>
    <lineage>
        <taxon>Bacteria</taxon>
        <taxon>Pseudomonadati</taxon>
        <taxon>Pseudomonadota</taxon>
        <taxon>Betaproteobacteria</taxon>
        <taxon>Burkholderiales</taxon>
        <taxon>Burkholderiaceae</taxon>
        <taxon>Ralstonia</taxon>
        <taxon>Ralstonia solanacearum species complex</taxon>
    </lineage>
</organism>
<dbReference type="EMBL" id="CP051170">
    <property type="protein sequence ID" value="QOK99106.1"/>
    <property type="molecule type" value="Genomic_DNA"/>
</dbReference>
<evidence type="ECO:0000313" key="2">
    <source>
        <dbReference type="Proteomes" id="UP000593970"/>
    </source>
</evidence>
<dbReference type="InterPro" id="IPR045738">
    <property type="entry name" value="DUF6088"/>
</dbReference>
<gene>
    <name evidence="1" type="ORF">HF909_22340</name>
</gene>
<evidence type="ECO:0000313" key="1">
    <source>
        <dbReference type="EMBL" id="QOK99106.1"/>
    </source>
</evidence>
<keyword evidence="1" id="KW-0378">Hydrolase</keyword>
<dbReference type="Proteomes" id="UP000593970">
    <property type="component" value="Plasmid pUW774mp"/>
</dbReference>
<dbReference type="GO" id="GO:0016787">
    <property type="term" value="F:hydrolase activity"/>
    <property type="evidence" value="ECO:0007669"/>
    <property type="project" value="UniProtKB-KW"/>
</dbReference>
<proteinExistence type="predicted"/>
<keyword evidence="1" id="KW-0614">Plasmid</keyword>
<dbReference type="AlphaFoldDB" id="A0AA92JWJ1"/>
<sequence length="138" mass="14900">MILAERMKRSIARRNDEVFVRSEFAKLGSEAQVSRALKELVTSGVIVKLGVGVYAKAKRSVLSGAAIPVKPVDVLAPIALMKLGVTVYPSKNMQKYNAGETTQIPAGNVLNTGGRRIARKLGFGRQTIRYENNNSVAG</sequence>
<accession>A0AA92JWJ1</accession>
<reference evidence="2" key="1">
    <citation type="submission" date="2020-04" db="EMBL/GenBank/DDBJ databases">
        <title>Ralstonia solanacearum UW576, UW763, UW773, and UW774.</title>
        <authorList>
            <person name="Steidl O."/>
            <person name="Truchon A."/>
            <person name="Allen C."/>
        </authorList>
    </citation>
    <scope>NUCLEOTIDE SEQUENCE [LARGE SCALE GENOMIC DNA]</scope>
    <source>
        <strain evidence="2">UW774</strain>
        <plasmid evidence="2">pUW774mp</plasmid>
    </source>
</reference>
<geneLocation type="plasmid" evidence="1 2">
    <name>pUW774mp</name>
</geneLocation>
<protein>
    <submittedName>
        <fullName evidence="1">S-adenosylhomocysteine hydrolase</fullName>
    </submittedName>
</protein>
<name>A0AA92JWJ1_RALSL</name>